<keyword evidence="3" id="KW-0378">Hydrolase</keyword>
<dbReference type="InterPro" id="IPR006439">
    <property type="entry name" value="HAD-SF_hydro_IA"/>
</dbReference>
<comment type="caution">
    <text evidence="5">The sequence shown here is derived from an EMBL/GenBank/DDBJ whole genome shotgun (WGS) entry which is preliminary data.</text>
</comment>
<dbReference type="PANTHER" id="PTHR46470">
    <property type="entry name" value="N-ACYLNEURAMINATE-9-PHOSPHATASE"/>
    <property type="match status" value="1"/>
</dbReference>
<evidence type="ECO:0000313" key="6">
    <source>
        <dbReference type="Proteomes" id="UP000612899"/>
    </source>
</evidence>
<dbReference type="InterPro" id="IPR036412">
    <property type="entry name" value="HAD-like_sf"/>
</dbReference>
<accession>A0A8J3VMG4</accession>
<dbReference type="InterPro" id="IPR051400">
    <property type="entry name" value="HAD-like_hydrolase"/>
</dbReference>
<dbReference type="InterPro" id="IPR023214">
    <property type="entry name" value="HAD_sf"/>
</dbReference>
<evidence type="ECO:0000256" key="4">
    <source>
        <dbReference type="ARBA" id="ARBA00022842"/>
    </source>
</evidence>
<dbReference type="SFLD" id="SFLDG01129">
    <property type="entry name" value="C1.5:_HAD__Beta-PGM__Phosphata"/>
    <property type="match status" value="1"/>
</dbReference>
<reference evidence="5" key="1">
    <citation type="submission" date="2021-01" db="EMBL/GenBank/DDBJ databases">
        <title>Whole genome shotgun sequence of Rhizocola hellebori NBRC 109834.</title>
        <authorList>
            <person name="Komaki H."/>
            <person name="Tamura T."/>
        </authorList>
    </citation>
    <scope>NUCLEOTIDE SEQUENCE</scope>
    <source>
        <strain evidence="5">NBRC 109834</strain>
    </source>
</reference>
<dbReference type="GO" id="GO:0046872">
    <property type="term" value="F:metal ion binding"/>
    <property type="evidence" value="ECO:0007669"/>
    <property type="project" value="UniProtKB-KW"/>
</dbReference>
<gene>
    <name evidence="5" type="ORF">Rhe02_97190</name>
</gene>
<comment type="cofactor">
    <cofactor evidence="1">
        <name>Mg(2+)</name>
        <dbReference type="ChEBI" id="CHEBI:18420"/>
    </cofactor>
</comment>
<dbReference type="GO" id="GO:0016791">
    <property type="term" value="F:phosphatase activity"/>
    <property type="evidence" value="ECO:0007669"/>
    <property type="project" value="TreeGrafter"/>
</dbReference>
<dbReference type="NCBIfam" id="TIGR01509">
    <property type="entry name" value="HAD-SF-IA-v3"/>
    <property type="match status" value="1"/>
</dbReference>
<dbReference type="EMBL" id="BONY01000152">
    <property type="protein sequence ID" value="GIH11652.1"/>
    <property type="molecule type" value="Genomic_DNA"/>
</dbReference>
<dbReference type="NCBIfam" id="TIGR01549">
    <property type="entry name" value="HAD-SF-IA-v1"/>
    <property type="match status" value="1"/>
</dbReference>
<dbReference type="AlphaFoldDB" id="A0A8J3VMG4"/>
<dbReference type="Gene3D" id="3.40.50.1000">
    <property type="entry name" value="HAD superfamily/HAD-like"/>
    <property type="match status" value="1"/>
</dbReference>
<evidence type="ECO:0000256" key="3">
    <source>
        <dbReference type="ARBA" id="ARBA00022801"/>
    </source>
</evidence>
<evidence type="ECO:0000256" key="1">
    <source>
        <dbReference type="ARBA" id="ARBA00001946"/>
    </source>
</evidence>
<keyword evidence="6" id="KW-1185">Reference proteome</keyword>
<dbReference type="SUPFAM" id="SSF56784">
    <property type="entry name" value="HAD-like"/>
    <property type="match status" value="1"/>
</dbReference>
<dbReference type="Gene3D" id="1.20.120.1600">
    <property type="match status" value="1"/>
</dbReference>
<proteinExistence type="predicted"/>
<keyword evidence="2" id="KW-0479">Metal-binding</keyword>
<dbReference type="SFLD" id="SFLDS00003">
    <property type="entry name" value="Haloacid_Dehalogenase"/>
    <property type="match status" value="1"/>
</dbReference>
<protein>
    <submittedName>
        <fullName evidence="5">Haloacid dehalogenase</fullName>
    </submittedName>
</protein>
<dbReference type="Pfam" id="PF00702">
    <property type="entry name" value="Hydrolase"/>
    <property type="match status" value="1"/>
</dbReference>
<evidence type="ECO:0000256" key="2">
    <source>
        <dbReference type="ARBA" id="ARBA00022723"/>
    </source>
</evidence>
<keyword evidence="4" id="KW-0460">Magnesium</keyword>
<name>A0A8J3VMG4_9ACTN</name>
<sequence length="220" mass="24245">MIATVAFDADETLVDTPAAVTAGLTALVGELAVPDLTVEAFRTDANDCWAEIPEKSAREIRTVATLRTLKRFGLGHELERMIEIFFEVRFANSRPYAGVVETLEKLRPEYQLGYATNANSEAHRCGLKDQFAFEIYALRTGIPKKPAVAFYAAVAEAAGDRPEEIVYVGDSYEHDIVGPAAYGMRTVWLNKKGLPVPGETQPDAVIDNLMELPRILAGWR</sequence>
<dbReference type="PANTHER" id="PTHR46470:SF2">
    <property type="entry name" value="GLYCERALDEHYDE 3-PHOSPHATE PHOSPHATASE"/>
    <property type="match status" value="1"/>
</dbReference>
<dbReference type="RefSeq" id="WP_203915378.1">
    <property type="nucleotide sequence ID" value="NZ_BONY01000152.1"/>
</dbReference>
<evidence type="ECO:0000313" key="5">
    <source>
        <dbReference type="EMBL" id="GIH11652.1"/>
    </source>
</evidence>
<organism evidence="5 6">
    <name type="scientific">Rhizocola hellebori</name>
    <dbReference type="NCBI Taxonomy" id="1392758"/>
    <lineage>
        <taxon>Bacteria</taxon>
        <taxon>Bacillati</taxon>
        <taxon>Actinomycetota</taxon>
        <taxon>Actinomycetes</taxon>
        <taxon>Micromonosporales</taxon>
        <taxon>Micromonosporaceae</taxon>
        <taxon>Rhizocola</taxon>
    </lineage>
</organism>
<dbReference type="Proteomes" id="UP000612899">
    <property type="component" value="Unassembled WGS sequence"/>
</dbReference>
<dbReference type="GO" id="GO:0044281">
    <property type="term" value="P:small molecule metabolic process"/>
    <property type="evidence" value="ECO:0007669"/>
    <property type="project" value="UniProtKB-ARBA"/>
</dbReference>